<accession>A0A1A8YMT0</accession>
<organism evidence="1 2">
    <name type="scientific">Plasmodium ovale wallikeri</name>
    <dbReference type="NCBI Taxonomy" id="864142"/>
    <lineage>
        <taxon>Eukaryota</taxon>
        <taxon>Sar</taxon>
        <taxon>Alveolata</taxon>
        <taxon>Apicomplexa</taxon>
        <taxon>Aconoidasida</taxon>
        <taxon>Haemosporida</taxon>
        <taxon>Plasmodiidae</taxon>
        <taxon>Plasmodium</taxon>
        <taxon>Plasmodium (Plasmodium)</taxon>
    </lineage>
</organism>
<name>A0A1A8YMT0_PLAOA</name>
<sequence>MFSPALLSTCLPHRHIVAPFRRTRITEKFSKTCCRRITVHDTSAWPSDFWVGEKRVYTCDLREQKQVCTFTILATYV</sequence>
<gene>
    <name evidence="1" type="ORF">POVWA1_013960</name>
</gene>
<evidence type="ECO:0000313" key="1">
    <source>
        <dbReference type="EMBL" id="SBT32823.1"/>
    </source>
</evidence>
<keyword evidence="2" id="KW-1185">Reference proteome</keyword>
<protein>
    <submittedName>
        <fullName evidence="1">Uncharacterized protein</fullName>
    </submittedName>
</protein>
<evidence type="ECO:0000313" key="2">
    <source>
        <dbReference type="Proteomes" id="UP000078555"/>
    </source>
</evidence>
<dbReference type="AlphaFoldDB" id="A0A1A8YMT0"/>
<dbReference type="Proteomes" id="UP000078555">
    <property type="component" value="Unassembled WGS sequence"/>
</dbReference>
<proteinExistence type="predicted"/>
<dbReference type="EMBL" id="FLRD01000045">
    <property type="protein sequence ID" value="SBT32823.1"/>
    <property type="molecule type" value="Genomic_DNA"/>
</dbReference>
<reference evidence="2" key="1">
    <citation type="submission" date="2016-05" db="EMBL/GenBank/DDBJ databases">
        <authorList>
            <person name="Naeem Raeece"/>
        </authorList>
    </citation>
    <scope>NUCLEOTIDE SEQUENCE [LARGE SCALE GENOMIC DNA]</scope>
</reference>